<dbReference type="Pfam" id="PF22022">
    <property type="entry name" value="Phage_int_M"/>
    <property type="match status" value="1"/>
</dbReference>
<dbReference type="HOGENOM" id="CLU_1217706_0_0_11"/>
<sequence>MPRPKTNPTDYSEIKFRKAGPAWDAVCYYTNELGTYKRVTARGKTKGAARARLEEKLAPKPHLSGVQAPKTLDELIGIYVRSLTGRVSPQSLETYNTLAKSTAHYIGPLPLTAVNTPELQTRLDVVVNAGMVKRAREIRSLVSRALKYATRRGWVERNFAADTEVTAPRKGKIRTLEMEEVARLRTLVPSVRARSTQEDHRAQNFVSLCFTSSLVTTSTVASICVAR</sequence>
<dbReference type="InterPro" id="IPR053876">
    <property type="entry name" value="Phage_int_M"/>
</dbReference>
<dbReference type="PATRIC" id="fig|888439.3.peg.119"/>
<dbReference type="InterPro" id="IPR011010">
    <property type="entry name" value="DNA_brk_join_enz"/>
</dbReference>
<dbReference type="GO" id="GO:0003677">
    <property type="term" value="F:DNA binding"/>
    <property type="evidence" value="ECO:0007669"/>
    <property type="project" value="UniProtKB-KW"/>
</dbReference>
<dbReference type="InterPro" id="IPR010998">
    <property type="entry name" value="Integrase_recombinase_N"/>
</dbReference>
<dbReference type="AlphaFoldDB" id="K0YXR8"/>
<organism evidence="3 4">
    <name type="scientific">Winkia neuii BV029A5</name>
    <dbReference type="NCBI Taxonomy" id="888439"/>
    <lineage>
        <taxon>Bacteria</taxon>
        <taxon>Bacillati</taxon>
        <taxon>Actinomycetota</taxon>
        <taxon>Actinomycetes</taxon>
        <taxon>Actinomycetales</taxon>
        <taxon>Actinomycetaceae</taxon>
        <taxon>Winkia</taxon>
    </lineage>
</organism>
<gene>
    <name evidence="3" type="ORF">HMPREF9240_00114</name>
</gene>
<comment type="caution">
    <text evidence="3">The sequence shown here is derived from an EMBL/GenBank/DDBJ whole genome shotgun (WGS) entry which is preliminary data.</text>
</comment>
<proteinExistence type="predicted"/>
<protein>
    <recommendedName>
        <fullName evidence="2">Phage integrase central domain-containing protein</fullName>
    </recommendedName>
</protein>
<keyword evidence="1" id="KW-0238">DNA-binding</keyword>
<evidence type="ECO:0000313" key="4">
    <source>
        <dbReference type="Proteomes" id="UP000006075"/>
    </source>
</evidence>
<evidence type="ECO:0000259" key="2">
    <source>
        <dbReference type="Pfam" id="PF22022"/>
    </source>
</evidence>
<dbReference type="SUPFAM" id="SSF56349">
    <property type="entry name" value="DNA breaking-rejoining enzymes"/>
    <property type="match status" value="1"/>
</dbReference>
<evidence type="ECO:0000313" key="3">
    <source>
        <dbReference type="EMBL" id="EJZ88476.1"/>
    </source>
</evidence>
<dbReference type="EMBL" id="AGWP01000001">
    <property type="protein sequence ID" value="EJZ88476.1"/>
    <property type="molecule type" value="Genomic_DNA"/>
</dbReference>
<keyword evidence="4" id="KW-1185">Reference proteome</keyword>
<dbReference type="Proteomes" id="UP000006075">
    <property type="component" value="Unassembled WGS sequence"/>
</dbReference>
<name>K0YXR8_9ACTO</name>
<accession>K0YXR8</accession>
<dbReference type="RefSeq" id="WP_004804750.1">
    <property type="nucleotide sequence ID" value="NZ_JH815213.1"/>
</dbReference>
<feature type="domain" description="Phage integrase central" evidence="2">
    <location>
        <begin position="94"/>
        <end position="163"/>
    </location>
</feature>
<evidence type="ECO:0000256" key="1">
    <source>
        <dbReference type="ARBA" id="ARBA00023125"/>
    </source>
</evidence>
<dbReference type="Gene3D" id="1.10.150.130">
    <property type="match status" value="1"/>
</dbReference>
<reference evidence="3 4" key="1">
    <citation type="submission" date="2012-07" db="EMBL/GenBank/DDBJ databases">
        <title>The Genome Sequence of Actinomyces neuii subsp. anitratus BVS029A5.</title>
        <authorList>
            <consortium name="The Broad Institute Genome Sequencing Platform"/>
            <person name="Earl A."/>
            <person name="Ward D."/>
            <person name="Feldgarden M."/>
            <person name="Gevers D."/>
            <person name="Saerens B."/>
            <person name="Vaneechoutte M."/>
            <person name="Walker B."/>
            <person name="Young S.K."/>
            <person name="Zeng Q."/>
            <person name="Gargeya S."/>
            <person name="Fitzgerald M."/>
            <person name="Haas B."/>
            <person name="Abouelleil A."/>
            <person name="Alvarado L."/>
            <person name="Arachchi H.M."/>
            <person name="Berlin A."/>
            <person name="Chapman S.B."/>
            <person name="Goldberg J."/>
            <person name="Griggs A."/>
            <person name="Gujja S."/>
            <person name="Hansen M."/>
            <person name="Howarth C."/>
            <person name="Imamovic A."/>
            <person name="Larimer J."/>
            <person name="McCowen C."/>
            <person name="Montmayeur A."/>
            <person name="Murphy C."/>
            <person name="Neiman D."/>
            <person name="Pearson M."/>
            <person name="Priest M."/>
            <person name="Roberts A."/>
            <person name="Saif S."/>
            <person name="Shea T."/>
            <person name="Sisk P."/>
            <person name="Sykes S."/>
            <person name="Wortman J."/>
            <person name="Nusbaum C."/>
            <person name="Birren B."/>
        </authorList>
    </citation>
    <scope>NUCLEOTIDE SEQUENCE [LARGE SCALE GENOMIC DNA]</scope>
    <source>
        <strain evidence="3 4">BVS029A5</strain>
    </source>
</reference>